<dbReference type="Pfam" id="PF07800">
    <property type="entry name" value="DUF1644"/>
    <property type="match status" value="1"/>
</dbReference>
<dbReference type="Proteomes" id="UP000824890">
    <property type="component" value="Unassembled WGS sequence"/>
</dbReference>
<evidence type="ECO:0000256" key="1">
    <source>
        <dbReference type="SAM" id="MobiDB-lite"/>
    </source>
</evidence>
<feature type="compositionally biased region" description="Basic and acidic residues" evidence="1">
    <location>
        <begin position="480"/>
        <end position="489"/>
    </location>
</feature>
<reference evidence="2 3" key="1">
    <citation type="submission" date="2021-05" db="EMBL/GenBank/DDBJ databases">
        <title>Genome Assembly of Synthetic Allotetraploid Brassica napus Reveals Homoeologous Exchanges between Subgenomes.</title>
        <authorList>
            <person name="Davis J.T."/>
        </authorList>
    </citation>
    <scope>NUCLEOTIDE SEQUENCE [LARGE SCALE GENOMIC DNA]</scope>
    <source>
        <strain evidence="3">cv. Da-Ae</strain>
        <tissue evidence="2">Seedling</tissue>
    </source>
</reference>
<gene>
    <name evidence="2" type="ORF">HID58_007209</name>
</gene>
<dbReference type="InterPro" id="IPR012866">
    <property type="entry name" value="DUF1644"/>
</dbReference>
<sequence length="726" mass="81443">MDVTLVLVSTVNNRGTEKAKTVDKAMGLLVGFKVLRMEYGMNEDSLREAFRKYNDVVESKNTGRGDEFKASSKLETITFSEMKHEEIEALVEFMYCVDGSISLESLKKHVCILRAMPKERKQRSVSHERLRGSSLYCESSRALKPSEKQVKEWEEARCPVCMEHPHNGILLVCSSYDNGCRPYMCDTSHRHSNCFDQYRKASKQTPTETEGVVAEVASEVTVVNPREGEGIVEAEAEQENGKPKLTCPLCRGNIKEWVVDESARCFMNAKRRSCSSETCEFSGTYSDLRKHARLLHPGVRPSEADPERQRSWRRLERQRDLGDLLSTLQSSFAGGEGRSNNDDEIMSFDDGGWLTVFFLIRVFRPESSGARSGSSSWSGTSRARSQVGVRRRSSRLWGESYEGETGTSRRDGENNNNPSSDEHESGTQRRRVRRRFYIDDDDDDDEEALKKVSIEKQNVRNNGSSDTSSPSSNPAVSMSEIRRLKKKEERRRQSMKAFRDFHPFDFYTKTIKKRSPREKRERETRVREVPTSGCASARVPVAPSLSIQFRSPSVSVDLLSYPIYFRIWARVLPSEELCLRRFSNGGNLPFFGFVILGCSLVGGSERYPYQDGDVSRLCYSGVCSNGGGDDLAPAIDLSGKDYTRVKDGGGEDGGHGLRFVTVRHVPVVAGEMRSCSDVGSPGGGDVRGVAPRGRANRLSAMLGWMFNGLGSKRVGYLHFWAVCLGL</sequence>
<keyword evidence="3" id="KW-1185">Reference proteome</keyword>
<evidence type="ECO:0000313" key="3">
    <source>
        <dbReference type="Proteomes" id="UP000824890"/>
    </source>
</evidence>
<feature type="region of interest" description="Disordered" evidence="1">
    <location>
        <begin position="453"/>
        <end position="489"/>
    </location>
</feature>
<dbReference type="PANTHER" id="PTHR31197">
    <property type="entry name" value="OS01G0612600 PROTEIN"/>
    <property type="match status" value="1"/>
</dbReference>
<proteinExistence type="predicted"/>
<feature type="region of interest" description="Disordered" evidence="1">
    <location>
        <begin position="367"/>
        <end position="438"/>
    </location>
</feature>
<protein>
    <submittedName>
        <fullName evidence="2">Uncharacterized protein</fullName>
    </submittedName>
</protein>
<comment type="caution">
    <text evidence="2">The sequence shown here is derived from an EMBL/GenBank/DDBJ whole genome shotgun (WGS) entry which is preliminary data.</text>
</comment>
<feature type="compositionally biased region" description="Low complexity" evidence="1">
    <location>
        <begin position="367"/>
        <end position="388"/>
    </location>
</feature>
<accession>A0ABQ8EDL4</accession>
<organism evidence="2 3">
    <name type="scientific">Brassica napus</name>
    <name type="common">Rape</name>
    <dbReference type="NCBI Taxonomy" id="3708"/>
    <lineage>
        <taxon>Eukaryota</taxon>
        <taxon>Viridiplantae</taxon>
        <taxon>Streptophyta</taxon>
        <taxon>Embryophyta</taxon>
        <taxon>Tracheophyta</taxon>
        <taxon>Spermatophyta</taxon>
        <taxon>Magnoliopsida</taxon>
        <taxon>eudicotyledons</taxon>
        <taxon>Gunneridae</taxon>
        <taxon>Pentapetalae</taxon>
        <taxon>rosids</taxon>
        <taxon>malvids</taxon>
        <taxon>Brassicales</taxon>
        <taxon>Brassicaceae</taxon>
        <taxon>Brassiceae</taxon>
        <taxon>Brassica</taxon>
    </lineage>
</organism>
<dbReference type="PANTHER" id="PTHR31197:SF35">
    <property type="entry name" value="BTB DOMAIN-CONTAINING PROTEIN"/>
    <property type="match status" value="1"/>
</dbReference>
<dbReference type="EMBL" id="JAGKQM010000002">
    <property type="protein sequence ID" value="KAH0939748.1"/>
    <property type="molecule type" value="Genomic_DNA"/>
</dbReference>
<evidence type="ECO:0000313" key="2">
    <source>
        <dbReference type="EMBL" id="KAH0939748.1"/>
    </source>
</evidence>
<feature type="compositionally biased region" description="Low complexity" evidence="1">
    <location>
        <begin position="464"/>
        <end position="479"/>
    </location>
</feature>
<name>A0ABQ8EDL4_BRANA</name>